<organism evidence="10 11">
    <name type="scientific">Anaeromassilibacillus senegalensis</name>
    <dbReference type="NCBI Taxonomy" id="1673717"/>
    <lineage>
        <taxon>Bacteria</taxon>
        <taxon>Bacillati</taxon>
        <taxon>Bacillota</taxon>
        <taxon>Clostridia</taxon>
        <taxon>Eubacteriales</taxon>
        <taxon>Acutalibacteraceae</taxon>
        <taxon>Anaeromassilibacillus</taxon>
    </lineage>
</organism>
<proteinExistence type="inferred from homology"/>
<evidence type="ECO:0000256" key="7">
    <source>
        <dbReference type="ARBA" id="ARBA00023136"/>
    </source>
</evidence>
<dbReference type="InterPro" id="IPR002490">
    <property type="entry name" value="V-ATPase_116kDa_su"/>
</dbReference>
<evidence type="ECO:0000256" key="1">
    <source>
        <dbReference type="ARBA" id="ARBA00004141"/>
    </source>
</evidence>
<evidence type="ECO:0000256" key="6">
    <source>
        <dbReference type="ARBA" id="ARBA00023065"/>
    </source>
</evidence>
<evidence type="ECO:0000313" key="11">
    <source>
        <dbReference type="Proteomes" id="UP001298681"/>
    </source>
</evidence>
<keyword evidence="8" id="KW-0175">Coiled coil</keyword>
<evidence type="ECO:0000256" key="9">
    <source>
        <dbReference type="SAM" id="Phobius"/>
    </source>
</evidence>
<feature type="transmembrane region" description="Helical" evidence="9">
    <location>
        <begin position="363"/>
        <end position="391"/>
    </location>
</feature>
<dbReference type="Gene3D" id="3.30.70.2170">
    <property type="match status" value="1"/>
</dbReference>
<keyword evidence="11" id="KW-1185">Reference proteome</keyword>
<comment type="caution">
    <text evidence="10">The sequence shown here is derived from an EMBL/GenBank/DDBJ whole genome shotgun (WGS) entry which is preliminary data.</text>
</comment>
<gene>
    <name evidence="10" type="ORF">L0P57_01440</name>
</gene>
<dbReference type="PANTHER" id="PTHR11629">
    <property type="entry name" value="VACUOLAR PROTON ATPASES"/>
    <property type="match status" value="1"/>
</dbReference>
<evidence type="ECO:0000256" key="8">
    <source>
        <dbReference type="SAM" id="Coils"/>
    </source>
</evidence>
<accession>A0ABS9MFM6</accession>
<comment type="similarity">
    <text evidence="2">Belongs to the V-ATPase 116 kDa subunit family.</text>
</comment>
<keyword evidence="7 9" id="KW-0472">Membrane</keyword>
<dbReference type="RefSeq" id="WP_237966305.1">
    <property type="nucleotide sequence ID" value="NZ_JAKNHQ010000001.1"/>
</dbReference>
<evidence type="ECO:0000256" key="4">
    <source>
        <dbReference type="ARBA" id="ARBA00022692"/>
    </source>
</evidence>
<keyword evidence="6" id="KW-0406">Ion transport</keyword>
<feature type="transmembrane region" description="Helical" evidence="9">
    <location>
        <begin position="457"/>
        <end position="477"/>
    </location>
</feature>
<comment type="subcellular location">
    <subcellularLocation>
        <location evidence="1">Membrane</location>
        <topology evidence="1">Multi-pass membrane protein</topology>
    </subcellularLocation>
</comment>
<dbReference type="EMBL" id="JAKNHQ010000001">
    <property type="protein sequence ID" value="MCG4609609.1"/>
    <property type="molecule type" value="Genomic_DNA"/>
</dbReference>
<evidence type="ECO:0000256" key="3">
    <source>
        <dbReference type="ARBA" id="ARBA00022448"/>
    </source>
</evidence>
<feature type="transmembrane region" description="Helical" evidence="9">
    <location>
        <begin position="521"/>
        <end position="546"/>
    </location>
</feature>
<feature type="transmembrane region" description="Helical" evidence="9">
    <location>
        <begin position="604"/>
        <end position="628"/>
    </location>
</feature>
<keyword evidence="3" id="KW-0813">Transport</keyword>
<dbReference type="Pfam" id="PF01496">
    <property type="entry name" value="V_ATPase_I"/>
    <property type="match status" value="2"/>
</dbReference>
<evidence type="ECO:0000256" key="2">
    <source>
        <dbReference type="ARBA" id="ARBA00009904"/>
    </source>
</evidence>
<sequence>MAVLQMQRISIYALRKDRKPILEWIQRRGAVEINDALEEDNVFQRMDVSTQKAQIEKNIAASKQALEILNRYAPEKKSLFAVLEGRTEIPVEQASAFGGKSDDVLRVAHRLNERSKDIADCRGLIQKLQTQMEALKPWMNLDISMRTKGTKSTTAFVGSFPAGYTAGDLEEQIALLAPKVPVYAEVISTSQEQTCTFLLCGRADAQVLEEALRTLGFARPSSPTKTPPAERMRVLQERMEEQEQIIQEAEQEITGYASQRDDLKFLVDYLTMRSEKYDVIGRLMQSRRTFVLTGYIPQQDAGKLTQELEGRFGAVVELEAPAQEDDVPVLLKNNKFSEPVEGVLESFSLPGKTEVDPTSIMAIFYYILFGMMLSDAAYGLIMVIGCGLALLKFKNMEPSMNKSLRMFFFCGISTTFWGFLFGSFFGDAVAVISRTFFEHEVVLGPLWFEPIKEPMRMLIFALLVGVIHLFAGLAMKFYQLWRLKCYKDILYDVIFWYMLVGGAIVFMLSSQTFVDIAQLSFILPAQAGTAAAVVAGIGAIGIVLTSGRESRNPAKRLLKGLYGLYNVTGYLSDILSYSRLLALGLATGVIATVINQMGSMGGGGIGGAIMFILVFIVGHTINLGINLLGAYVHTNRLQFVEFFGKFYEGGGRKFAPFGIHTKYYKIREEK</sequence>
<evidence type="ECO:0000313" key="10">
    <source>
        <dbReference type="EMBL" id="MCG4609609.1"/>
    </source>
</evidence>
<reference evidence="10 11" key="1">
    <citation type="submission" date="2022-01" db="EMBL/GenBank/DDBJ databases">
        <title>Collection of gut derived symbiotic bacterial strains cultured from healthy donors.</title>
        <authorList>
            <person name="Lin H."/>
            <person name="Kohout C."/>
            <person name="Waligurski E."/>
            <person name="Pamer E.G."/>
        </authorList>
    </citation>
    <scope>NUCLEOTIDE SEQUENCE [LARGE SCALE GENOMIC DNA]</scope>
    <source>
        <strain evidence="10 11">DFI.7.58</strain>
    </source>
</reference>
<protein>
    <submittedName>
        <fullName evidence="10">V-type ATP synthase subunit I</fullName>
    </submittedName>
</protein>
<dbReference type="Proteomes" id="UP001298681">
    <property type="component" value="Unassembled WGS sequence"/>
</dbReference>
<keyword evidence="5 9" id="KW-1133">Transmembrane helix</keyword>
<feature type="coiled-coil region" evidence="8">
    <location>
        <begin position="232"/>
        <end position="259"/>
    </location>
</feature>
<evidence type="ECO:0000256" key="5">
    <source>
        <dbReference type="ARBA" id="ARBA00022989"/>
    </source>
</evidence>
<dbReference type="PANTHER" id="PTHR11629:SF63">
    <property type="entry name" value="V-TYPE PROTON ATPASE SUBUNIT A"/>
    <property type="match status" value="1"/>
</dbReference>
<name>A0ABS9MFM6_9FIRM</name>
<dbReference type="Gene3D" id="1.20.1460.20">
    <property type="match status" value="1"/>
</dbReference>
<keyword evidence="4 9" id="KW-0812">Transmembrane</keyword>
<feature type="transmembrane region" description="Helical" evidence="9">
    <location>
        <begin position="489"/>
        <end position="509"/>
    </location>
</feature>
<feature type="transmembrane region" description="Helical" evidence="9">
    <location>
        <begin position="580"/>
        <end position="598"/>
    </location>
</feature>
<dbReference type="Gene3D" id="3.30.70.2750">
    <property type="match status" value="1"/>
</dbReference>
<feature type="transmembrane region" description="Helical" evidence="9">
    <location>
        <begin position="403"/>
        <end position="425"/>
    </location>
</feature>